<gene>
    <name evidence="2" type="ORF">SOCE26_057880</name>
</gene>
<dbReference type="PANTHER" id="PTHR34154:SF3">
    <property type="entry name" value="ALKALI-SENSITIVE LINKAGE PROTEIN 1"/>
    <property type="match status" value="1"/>
</dbReference>
<dbReference type="PANTHER" id="PTHR34154">
    <property type="entry name" value="ALKALI-SENSITIVE LINKAGE PROTEIN 1"/>
    <property type="match status" value="1"/>
</dbReference>
<accession>A0A2L0EYD2</accession>
<dbReference type="InterPro" id="IPR000772">
    <property type="entry name" value="Ricin_B_lectin"/>
</dbReference>
<dbReference type="RefSeq" id="WP_104982866.1">
    <property type="nucleotide sequence ID" value="NZ_CP012673.1"/>
</dbReference>
<organism evidence="2 3">
    <name type="scientific">Sorangium cellulosum</name>
    <name type="common">Polyangium cellulosum</name>
    <dbReference type="NCBI Taxonomy" id="56"/>
    <lineage>
        <taxon>Bacteria</taxon>
        <taxon>Pseudomonadati</taxon>
        <taxon>Myxococcota</taxon>
        <taxon>Polyangia</taxon>
        <taxon>Polyangiales</taxon>
        <taxon>Polyangiaceae</taxon>
        <taxon>Sorangium</taxon>
    </lineage>
</organism>
<evidence type="ECO:0000313" key="3">
    <source>
        <dbReference type="Proteomes" id="UP000238348"/>
    </source>
</evidence>
<dbReference type="PROSITE" id="PS51257">
    <property type="entry name" value="PROKAR_LIPOPROTEIN"/>
    <property type="match status" value="1"/>
</dbReference>
<dbReference type="SMART" id="SM00458">
    <property type="entry name" value="RICIN"/>
    <property type="match status" value="1"/>
</dbReference>
<dbReference type="SUPFAM" id="SSF51445">
    <property type="entry name" value="(Trans)glycosidases"/>
    <property type="match status" value="1"/>
</dbReference>
<name>A0A2L0EYD2_SORCE</name>
<proteinExistence type="predicted"/>
<dbReference type="Proteomes" id="UP000238348">
    <property type="component" value="Chromosome"/>
</dbReference>
<evidence type="ECO:0000259" key="1">
    <source>
        <dbReference type="SMART" id="SM00458"/>
    </source>
</evidence>
<dbReference type="Pfam" id="PF11790">
    <property type="entry name" value="Glyco_hydro_cc"/>
    <property type="match status" value="1"/>
</dbReference>
<dbReference type="OrthoDB" id="9809583at2"/>
<dbReference type="SUPFAM" id="SSF50370">
    <property type="entry name" value="Ricin B-like lectins"/>
    <property type="match status" value="1"/>
</dbReference>
<dbReference type="InterPro" id="IPR035992">
    <property type="entry name" value="Ricin_B-like_lectins"/>
</dbReference>
<dbReference type="InterPro" id="IPR053183">
    <property type="entry name" value="ASL1"/>
</dbReference>
<reference evidence="2 3" key="1">
    <citation type="submission" date="2015-09" db="EMBL/GenBank/DDBJ databases">
        <title>Sorangium comparison.</title>
        <authorList>
            <person name="Zaburannyi N."/>
            <person name="Bunk B."/>
            <person name="Overmann J."/>
            <person name="Mueller R."/>
        </authorList>
    </citation>
    <scope>NUCLEOTIDE SEQUENCE [LARGE SCALE GENOMIC DNA]</scope>
    <source>
        <strain evidence="2 3">So ce26</strain>
    </source>
</reference>
<dbReference type="AlphaFoldDB" id="A0A2L0EYD2"/>
<dbReference type="CDD" id="cd00161">
    <property type="entry name" value="beta-trefoil_Ricin-like"/>
    <property type="match status" value="1"/>
</dbReference>
<dbReference type="EMBL" id="CP012673">
    <property type="protein sequence ID" value="AUX44324.1"/>
    <property type="molecule type" value="Genomic_DNA"/>
</dbReference>
<dbReference type="Gene3D" id="2.80.10.50">
    <property type="match status" value="2"/>
</dbReference>
<dbReference type="GO" id="GO:0071966">
    <property type="term" value="P:fungal-type cell wall polysaccharide metabolic process"/>
    <property type="evidence" value="ECO:0007669"/>
    <property type="project" value="TreeGrafter"/>
</dbReference>
<dbReference type="PROSITE" id="PS50231">
    <property type="entry name" value="RICIN_B_LECTIN"/>
    <property type="match status" value="1"/>
</dbReference>
<dbReference type="InterPro" id="IPR017853">
    <property type="entry name" value="GH"/>
</dbReference>
<feature type="domain" description="Ricin B lectin" evidence="1">
    <location>
        <begin position="39"/>
        <end position="175"/>
    </location>
</feature>
<protein>
    <recommendedName>
        <fullName evidence="1">Ricin B lectin domain-containing protein</fullName>
    </recommendedName>
</protein>
<dbReference type="Pfam" id="PF14200">
    <property type="entry name" value="RicinB_lectin_2"/>
    <property type="match status" value="2"/>
</dbReference>
<dbReference type="InterPro" id="IPR024655">
    <property type="entry name" value="Asl1_glyco_hydro_catalytic"/>
</dbReference>
<evidence type="ECO:0000313" key="2">
    <source>
        <dbReference type="EMBL" id="AUX44324.1"/>
    </source>
</evidence>
<dbReference type="Gene3D" id="3.20.20.80">
    <property type="entry name" value="Glycosidases"/>
    <property type="match status" value="1"/>
</dbReference>
<sequence length="435" mass="46551">MRTQCMLVGLALFTVGCITEDGRLAGEDVQSSTGAISDGDVVIKAVHSGKCLDVAGASTANGASVQQWECNGTNAQVFHLASLGNGYYQISNPNARKSLDVRGVSRSPGARIQIWDYVGGTNQQFAIEPLTNGEFGLRARHTGLPLGVAGSSQSNGAALEQAAASGGEGQRFRIEPVGGGSAGTGTQRCKRGVAYGGHSQADMEALRAGVSWWYNWSPAPDPGVAGVYEGLGVEFVPMVWGDRFASEDPARRVPSGAEFLLGFNEPNFFSQANLTAQQAARLWPQMEQIAADKGLALVSPAVNFCGGGCNQTDPFEYLEEFFAACSGCKVDYVAAHWYACSKDALTWYLGELKRFGKPIWLTEFACLDAADTSPAVQEAYMEQALQVLEDDPAVFRYAWFAGRFDPNPNVNLLGASGQLTRLGQTYVSYPQRCEE</sequence>